<dbReference type="OrthoDB" id="2122304at2759"/>
<dbReference type="SUPFAM" id="SSF161084">
    <property type="entry name" value="MAPEG domain-like"/>
    <property type="match status" value="1"/>
</dbReference>
<dbReference type="EMBL" id="CAHR02000090">
    <property type="protein sequence ID" value="CCG82564.1"/>
    <property type="molecule type" value="Genomic_DNA"/>
</dbReference>
<dbReference type="VEuPathDB" id="FungiDB:TAPDE_002590"/>
<keyword evidence="2 5" id="KW-0812">Transmembrane</keyword>
<feature type="transmembrane region" description="Helical" evidence="5">
    <location>
        <begin position="6"/>
        <end position="25"/>
    </location>
</feature>
<dbReference type="InterPro" id="IPR023352">
    <property type="entry name" value="MAPEG-like_dom_sf"/>
</dbReference>
<sequence>MSTTNYSLYTIPVAWVLSIAPHFYAASLANKVGKFDNTNPRNSTEKLKAKMSAAQLGMYQRAEAAQQNGFENIGLFAASVVAANVARVPVSTVNSLSLFYLASRVVYNLLYINTESLPISNVRSVVFVGGIVSIMTLFVKAGNALNLLL</sequence>
<proteinExistence type="predicted"/>
<name>R4XAK6_TAPDE</name>
<keyword evidence="7" id="KW-1185">Reference proteome</keyword>
<dbReference type="PANTHER" id="PTHR35371:SF1">
    <property type="entry name" value="BLR7753 PROTEIN"/>
    <property type="match status" value="1"/>
</dbReference>
<evidence type="ECO:0000313" key="6">
    <source>
        <dbReference type="EMBL" id="CCG82564.1"/>
    </source>
</evidence>
<dbReference type="InterPro" id="IPR001129">
    <property type="entry name" value="Membr-assoc_MAPEG"/>
</dbReference>
<evidence type="ECO:0000256" key="4">
    <source>
        <dbReference type="ARBA" id="ARBA00023136"/>
    </source>
</evidence>
<gene>
    <name evidence="6" type="ORF">TAPDE_002590</name>
</gene>
<evidence type="ECO:0000256" key="1">
    <source>
        <dbReference type="ARBA" id="ARBA00004370"/>
    </source>
</evidence>
<accession>R4XAK6</accession>
<evidence type="ECO:0000256" key="5">
    <source>
        <dbReference type="SAM" id="Phobius"/>
    </source>
</evidence>
<comment type="caution">
    <text evidence="6">The sequence shown here is derived from an EMBL/GenBank/DDBJ whole genome shotgun (WGS) entry which is preliminary data.</text>
</comment>
<protein>
    <submittedName>
        <fullName evidence="6">Uncharacterized protein</fullName>
    </submittedName>
</protein>
<dbReference type="PANTHER" id="PTHR35371">
    <property type="entry name" value="INNER MEMBRANE PROTEIN"/>
    <property type="match status" value="1"/>
</dbReference>
<evidence type="ECO:0000313" key="7">
    <source>
        <dbReference type="Proteomes" id="UP000013776"/>
    </source>
</evidence>
<reference evidence="6 7" key="1">
    <citation type="journal article" date="2013" name="MBio">
        <title>Genome sequencing of the plant pathogen Taphrina deformans, the causal agent of peach leaf curl.</title>
        <authorList>
            <person name="Cisse O.H."/>
            <person name="Almeida J.M.G.C.F."/>
            <person name="Fonseca A."/>
            <person name="Kumar A.A."/>
            <person name="Salojaervi J."/>
            <person name="Overmyer K."/>
            <person name="Hauser P.M."/>
            <person name="Pagni M."/>
        </authorList>
    </citation>
    <scope>NUCLEOTIDE SEQUENCE [LARGE SCALE GENOMIC DNA]</scope>
    <source>
        <strain evidence="7">PYCC 5710 / ATCC 11124 / CBS 356.35 / IMI 108563 / JCM 9778 / NBRC 8474</strain>
    </source>
</reference>
<dbReference type="Proteomes" id="UP000013776">
    <property type="component" value="Unassembled WGS sequence"/>
</dbReference>
<evidence type="ECO:0000256" key="3">
    <source>
        <dbReference type="ARBA" id="ARBA00022989"/>
    </source>
</evidence>
<dbReference type="Pfam" id="PF01124">
    <property type="entry name" value="MAPEG"/>
    <property type="match status" value="1"/>
</dbReference>
<dbReference type="Gene3D" id="1.20.120.550">
    <property type="entry name" value="Membrane associated eicosanoid/glutathione metabolism-like domain"/>
    <property type="match status" value="1"/>
</dbReference>
<comment type="subcellular location">
    <subcellularLocation>
        <location evidence="1">Membrane</location>
    </subcellularLocation>
</comment>
<feature type="transmembrane region" description="Helical" evidence="5">
    <location>
        <begin position="125"/>
        <end position="145"/>
    </location>
</feature>
<organism evidence="6 7">
    <name type="scientific">Taphrina deformans (strain PYCC 5710 / ATCC 11124 / CBS 356.35 / IMI 108563 / JCM 9778 / NBRC 8474)</name>
    <name type="common">Peach leaf curl fungus</name>
    <name type="synonym">Lalaria deformans</name>
    <dbReference type="NCBI Taxonomy" id="1097556"/>
    <lineage>
        <taxon>Eukaryota</taxon>
        <taxon>Fungi</taxon>
        <taxon>Dikarya</taxon>
        <taxon>Ascomycota</taxon>
        <taxon>Taphrinomycotina</taxon>
        <taxon>Taphrinomycetes</taxon>
        <taxon>Taphrinales</taxon>
        <taxon>Taphrinaceae</taxon>
        <taxon>Taphrina</taxon>
    </lineage>
</organism>
<dbReference type="GO" id="GO:0016020">
    <property type="term" value="C:membrane"/>
    <property type="evidence" value="ECO:0007669"/>
    <property type="project" value="UniProtKB-SubCell"/>
</dbReference>
<keyword evidence="3 5" id="KW-1133">Transmembrane helix</keyword>
<dbReference type="AlphaFoldDB" id="R4XAK6"/>
<dbReference type="eggNOG" id="ENOG502S7P4">
    <property type="taxonomic scope" value="Eukaryota"/>
</dbReference>
<evidence type="ECO:0000256" key="2">
    <source>
        <dbReference type="ARBA" id="ARBA00022692"/>
    </source>
</evidence>
<keyword evidence="4 5" id="KW-0472">Membrane</keyword>